<keyword evidence="2" id="KW-1185">Reference proteome</keyword>
<evidence type="ECO:0000313" key="1">
    <source>
        <dbReference type="EMBL" id="ETN73929.1"/>
    </source>
</evidence>
<dbReference type="Gene3D" id="1.25.40.120">
    <property type="entry name" value="Protein prenylyltransferase"/>
    <property type="match status" value="1"/>
</dbReference>
<dbReference type="STRING" id="51031.W2SW06"/>
<protein>
    <submittedName>
        <fullName evidence="1">Uncharacterized protein</fullName>
    </submittedName>
</protein>
<accession>W2SW06</accession>
<dbReference type="GO" id="GO:0008318">
    <property type="term" value="F:protein prenyltransferase activity"/>
    <property type="evidence" value="ECO:0007669"/>
    <property type="project" value="InterPro"/>
</dbReference>
<dbReference type="Proteomes" id="UP000053676">
    <property type="component" value="Unassembled WGS sequence"/>
</dbReference>
<dbReference type="AlphaFoldDB" id="W2SW06"/>
<evidence type="ECO:0000313" key="2">
    <source>
        <dbReference type="Proteomes" id="UP000053676"/>
    </source>
</evidence>
<dbReference type="KEGG" id="nai:NECAME_13321"/>
<dbReference type="InterPro" id="IPR002088">
    <property type="entry name" value="Prenyl_trans_a"/>
</dbReference>
<dbReference type="Pfam" id="PF01239">
    <property type="entry name" value="PPTA"/>
    <property type="match status" value="1"/>
</dbReference>
<name>W2SW06_NECAM</name>
<dbReference type="SUPFAM" id="SSF48439">
    <property type="entry name" value="Protein prenylyltransferase"/>
    <property type="match status" value="1"/>
</dbReference>
<dbReference type="PROSITE" id="PS51147">
    <property type="entry name" value="PFTA"/>
    <property type="match status" value="1"/>
</dbReference>
<gene>
    <name evidence="1" type="ORF">NECAME_13321</name>
</gene>
<reference evidence="2" key="1">
    <citation type="journal article" date="2014" name="Nat. Genet.">
        <title>Genome of the human hookworm Necator americanus.</title>
        <authorList>
            <person name="Tang Y.T."/>
            <person name="Gao X."/>
            <person name="Rosa B.A."/>
            <person name="Abubucker S."/>
            <person name="Hallsworth-Pepin K."/>
            <person name="Martin J."/>
            <person name="Tyagi R."/>
            <person name="Heizer E."/>
            <person name="Zhang X."/>
            <person name="Bhonagiri-Palsikar V."/>
            <person name="Minx P."/>
            <person name="Warren W.C."/>
            <person name="Wang Q."/>
            <person name="Zhan B."/>
            <person name="Hotez P.J."/>
            <person name="Sternberg P.W."/>
            <person name="Dougall A."/>
            <person name="Gaze S.T."/>
            <person name="Mulvenna J."/>
            <person name="Sotillo J."/>
            <person name="Ranganathan S."/>
            <person name="Rabelo E.M."/>
            <person name="Wilson R.K."/>
            <person name="Felgner P.L."/>
            <person name="Bethony J."/>
            <person name="Hawdon J.M."/>
            <person name="Gasser R.B."/>
            <person name="Loukas A."/>
            <person name="Mitreva M."/>
        </authorList>
    </citation>
    <scope>NUCLEOTIDE SEQUENCE [LARGE SCALE GENOMIC DNA]</scope>
</reference>
<organism evidence="1 2">
    <name type="scientific">Necator americanus</name>
    <name type="common">Human hookworm</name>
    <dbReference type="NCBI Taxonomy" id="51031"/>
    <lineage>
        <taxon>Eukaryota</taxon>
        <taxon>Metazoa</taxon>
        <taxon>Ecdysozoa</taxon>
        <taxon>Nematoda</taxon>
        <taxon>Chromadorea</taxon>
        <taxon>Rhabditida</taxon>
        <taxon>Rhabditina</taxon>
        <taxon>Rhabditomorpha</taxon>
        <taxon>Strongyloidea</taxon>
        <taxon>Ancylostomatidae</taxon>
        <taxon>Bunostominae</taxon>
        <taxon>Necator</taxon>
    </lineage>
</organism>
<dbReference type="EMBL" id="KI660402">
    <property type="protein sequence ID" value="ETN73929.1"/>
    <property type="molecule type" value="Genomic_DNA"/>
</dbReference>
<dbReference type="OrthoDB" id="272289at2759"/>
<sequence>MLKEKWTLAQPLNRTGQQFPHHRRAVVELIGASAAKNELTFTASVIEDESKNYHAWQYRFMI</sequence>
<proteinExistence type="predicted"/>